<dbReference type="PROSITE" id="PS51352">
    <property type="entry name" value="THIOREDOXIN_2"/>
    <property type="match status" value="2"/>
</dbReference>
<dbReference type="SUPFAM" id="SSF52833">
    <property type="entry name" value="Thioredoxin-like"/>
    <property type="match status" value="2"/>
</dbReference>
<dbReference type="GO" id="GO:0005829">
    <property type="term" value="C:cytosol"/>
    <property type="evidence" value="ECO:0007669"/>
    <property type="project" value="TreeGrafter"/>
</dbReference>
<evidence type="ECO:0000313" key="9">
    <source>
        <dbReference type="Proteomes" id="UP000626109"/>
    </source>
</evidence>
<dbReference type="Pfam" id="PF10417">
    <property type="entry name" value="1-cysPrx_C"/>
    <property type="match status" value="1"/>
</dbReference>
<sequence>MKCCGCGKAKAKPLLEPPIEEPSQVPPLPPPLPGPAAPPEHGDKKPSAVPPRQFRVGLGEVFPDFECKTTSGDFMFHKFLDQPEPGWTMLFSHPKDFTPVCTTEIGACHVLLQEFQQRGVKLIGLSCDSVLHHKEWAKDVLAAAKVDPGQELGFPLIADEMRVIAERLGMLDPLEVSDADHLAMPARALFLIGPDKTNRLTILYPATTGRNFAEVLRVIDSLCLTDAHEVGTPANWHPGDPVTLNPSFPSATAHQMYDKNEERTLPSGKKYMRYVSCPELKHKAAAGGPLQEEMLEGSTSEFRMKLGARFPDFDCVTTQGILRFHKLLERNGGGWTVLFSWPSDFQPVSTTEVAAWSDISNDLRKRGVKLVGLSCDSLQNHQQWSEDVTAVSGKPGTDIGFPLIADETRQIAELLGMVGKRAEMRGTVGRTASLTTHLSGVRGLFVIGPDKTNRLSMLYPETTGYNMNEVLRALDSLLLTQNPIMATPANWQPGDRVIVDPKVSPEQATQKFTGLEIVQLPSRKQYLRYAQCPSSEPAPLRPAAFHLPEETSDLPTMPPHLEMSFPQPSPGGKGLWCTC</sequence>
<keyword evidence="3" id="KW-0560">Oxidoreductase</keyword>
<reference evidence="8" key="1">
    <citation type="submission" date="2021-02" db="EMBL/GenBank/DDBJ databases">
        <authorList>
            <person name="Dougan E. K."/>
            <person name="Rhodes N."/>
            <person name="Thang M."/>
            <person name="Chan C."/>
        </authorList>
    </citation>
    <scope>NUCLEOTIDE SEQUENCE</scope>
</reference>
<feature type="domain" description="Thioredoxin" evidence="7">
    <location>
        <begin position="56"/>
        <end position="224"/>
    </location>
</feature>
<keyword evidence="1" id="KW-0575">Peroxidase</keyword>
<evidence type="ECO:0000313" key="8">
    <source>
        <dbReference type="EMBL" id="CAE8687977.1"/>
    </source>
</evidence>
<evidence type="ECO:0000256" key="6">
    <source>
        <dbReference type="SAM" id="MobiDB-lite"/>
    </source>
</evidence>
<dbReference type="InterPro" id="IPR019479">
    <property type="entry name" value="Peroxiredoxin_C"/>
</dbReference>
<protein>
    <recommendedName>
        <fullName evidence="7">Thioredoxin domain-containing protein</fullName>
    </recommendedName>
</protein>
<dbReference type="FunFam" id="3.40.30.10:FF:000011">
    <property type="entry name" value="Peroxiredoxin PRX1"/>
    <property type="match status" value="1"/>
</dbReference>
<dbReference type="Gene3D" id="3.30.1020.10">
    <property type="entry name" value="Antioxidant, Horf6, Chain A, domain2"/>
    <property type="match status" value="2"/>
</dbReference>
<evidence type="ECO:0000259" key="7">
    <source>
        <dbReference type="PROSITE" id="PS51352"/>
    </source>
</evidence>
<feature type="region of interest" description="Disordered" evidence="6">
    <location>
        <begin position="13"/>
        <end position="50"/>
    </location>
</feature>
<dbReference type="AlphaFoldDB" id="A0A813JSW0"/>
<name>A0A813JSW0_POLGL</name>
<proteinExistence type="inferred from homology"/>
<evidence type="ECO:0000256" key="5">
    <source>
        <dbReference type="ARBA" id="ARBA00025719"/>
    </source>
</evidence>
<dbReference type="PANTHER" id="PTHR43503:SF4">
    <property type="entry name" value="PEROXIREDOXIN-6"/>
    <property type="match status" value="1"/>
</dbReference>
<keyword evidence="4" id="KW-0676">Redox-active center</keyword>
<evidence type="ECO:0000256" key="3">
    <source>
        <dbReference type="ARBA" id="ARBA00023002"/>
    </source>
</evidence>
<dbReference type="EMBL" id="CAJNNW010026827">
    <property type="protein sequence ID" value="CAE8687977.1"/>
    <property type="molecule type" value="Genomic_DNA"/>
</dbReference>
<dbReference type="Proteomes" id="UP000626109">
    <property type="component" value="Unassembled WGS sequence"/>
</dbReference>
<gene>
    <name evidence="8" type="ORF">PGLA2088_LOCUS25699</name>
</gene>
<dbReference type="Gene3D" id="3.40.30.10">
    <property type="entry name" value="Glutaredoxin"/>
    <property type="match status" value="2"/>
</dbReference>
<evidence type="ECO:0000256" key="4">
    <source>
        <dbReference type="ARBA" id="ARBA00023284"/>
    </source>
</evidence>
<comment type="caution">
    <text evidence="8">The sequence shown here is derived from an EMBL/GenBank/DDBJ whole genome shotgun (WGS) entry which is preliminary data.</text>
</comment>
<dbReference type="Pfam" id="PF00578">
    <property type="entry name" value="AhpC-TSA"/>
    <property type="match status" value="2"/>
</dbReference>
<organism evidence="8 9">
    <name type="scientific">Polarella glacialis</name>
    <name type="common">Dinoflagellate</name>
    <dbReference type="NCBI Taxonomy" id="89957"/>
    <lineage>
        <taxon>Eukaryota</taxon>
        <taxon>Sar</taxon>
        <taxon>Alveolata</taxon>
        <taxon>Dinophyceae</taxon>
        <taxon>Suessiales</taxon>
        <taxon>Suessiaceae</taxon>
        <taxon>Polarella</taxon>
    </lineage>
</organism>
<dbReference type="InterPro" id="IPR000866">
    <property type="entry name" value="AhpC/TSA"/>
</dbReference>
<dbReference type="InterPro" id="IPR013766">
    <property type="entry name" value="Thioredoxin_domain"/>
</dbReference>
<dbReference type="GO" id="GO:0051920">
    <property type="term" value="F:peroxiredoxin activity"/>
    <property type="evidence" value="ECO:0007669"/>
    <property type="project" value="InterPro"/>
</dbReference>
<feature type="domain" description="Thioredoxin" evidence="7">
    <location>
        <begin position="304"/>
        <end position="479"/>
    </location>
</feature>
<comment type="similarity">
    <text evidence="5">Belongs to the peroxiredoxin family. Prx6 subfamily.</text>
</comment>
<evidence type="ECO:0000256" key="2">
    <source>
        <dbReference type="ARBA" id="ARBA00022862"/>
    </source>
</evidence>
<dbReference type="GO" id="GO:0045454">
    <property type="term" value="P:cell redox homeostasis"/>
    <property type="evidence" value="ECO:0007669"/>
    <property type="project" value="TreeGrafter"/>
</dbReference>
<dbReference type="InterPro" id="IPR036249">
    <property type="entry name" value="Thioredoxin-like_sf"/>
</dbReference>
<keyword evidence="2" id="KW-0049">Antioxidant</keyword>
<feature type="compositionally biased region" description="Pro residues" evidence="6">
    <location>
        <begin position="24"/>
        <end position="38"/>
    </location>
</feature>
<accession>A0A813JSW0</accession>
<dbReference type="GO" id="GO:0005739">
    <property type="term" value="C:mitochondrion"/>
    <property type="evidence" value="ECO:0007669"/>
    <property type="project" value="TreeGrafter"/>
</dbReference>
<dbReference type="PANTHER" id="PTHR43503">
    <property type="entry name" value="MCG48959-RELATED"/>
    <property type="match status" value="1"/>
</dbReference>
<evidence type="ECO:0000256" key="1">
    <source>
        <dbReference type="ARBA" id="ARBA00022559"/>
    </source>
</evidence>